<evidence type="ECO:0000313" key="3">
    <source>
        <dbReference type="Proteomes" id="UP000220251"/>
    </source>
</evidence>
<evidence type="ECO:0000313" key="2">
    <source>
        <dbReference type="EMBL" id="CRX39183.1"/>
    </source>
</evidence>
<keyword evidence="3" id="KW-1185">Reference proteome</keyword>
<dbReference type="EMBL" id="CWGJ01000026">
    <property type="protein sequence ID" value="CRX39183.1"/>
    <property type="molecule type" value="Genomic_DNA"/>
</dbReference>
<dbReference type="AlphaFoldDB" id="A0A0H5DSA4"/>
<feature type="region of interest" description="Disordered" evidence="1">
    <location>
        <begin position="1"/>
        <end position="30"/>
    </location>
</feature>
<dbReference type="RefSeq" id="WP_098039049.1">
    <property type="nucleotide sequence ID" value="NZ_CWGJ01000026.1"/>
</dbReference>
<name>A0A0H5DSA4_9BACT</name>
<protein>
    <submittedName>
        <fullName evidence="2">Uncharacterized protein</fullName>
    </submittedName>
</protein>
<accession>A0A0H5DSA4</accession>
<dbReference type="OrthoDB" id="9851337at2"/>
<dbReference type="Proteomes" id="UP000220251">
    <property type="component" value="Unassembled WGS sequence"/>
</dbReference>
<organism evidence="2 3">
    <name type="scientific">Estrella lausannensis</name>
    <dbReference type="NCBI Taxonomy" id="483423"/>
    <lineage>
        <taxon>Bacteria</taxon>
        <taxon>Pseudomonadati</taxon>
        <taxon>Chlamydiota</taxon>
        <taxon>Chlamydiia</taxon>
        <taxon>Parachlamydiales</taxon>
        <taxon>Candidatus Criblamydiaceae</taxon>
        <taxon>Estrella</taxon>
    </lineage>
</organism>
<reference evidence="3" key="1">
    <citation type="submission" date="2015-06" db="EMBL/GenBank/DDBJ databases">
        <authorList>
            <person name="Bertelli C."/>
        </authorList>
    </citation>
    <scope>NUCLEOTIDE SEQUENCE [LARGE SCALE GENOMIC DNA]</scope>
    <source>
        <strain evidence="3">CRIB-30</strain>
    </source>
</reference>
<proteinExistence type="predicted"/>
<feature type="compositionally biased region" description="Basic and acidic residues" evidence="1">
    <location>
        <begin position="1"/>
        <end position="13"/>
    </location>
</feature>
<gene>
    <name evidence="2" type="ORF">ELAC_1858</name>
</gene>
<evidence type="ECO:0000256" key="1">
    <source>
        <dbReference type="SAM" id="MobiDB-lite"/>
    </source>
</evidence>
<sequence length="248" mass="27050">MVSSKEGAKESGERPQPTGLKGIVDPHAKRSGKEVLAAEVAKKAASKVFRNKEAFVSKDAFREALAKALEDTGKVPKDKCREFADKVEVGLALWGAKDPLKQPMQGLVMELDVLREKLMEVAIESFYPIFGEKKARDKAREFVVLLLGEPGFKKGKDKRKSLLEQITDQIQALMVVTKGKMNPDLAQDLIKNTIIKSVSEGAQCDLDAFILNEALNAPGKKLLTTMHDAMIAKAAGGGEKGFSMPLQI</sequence>